<organism evidence="2 3">
    <name type="scientific">Amycolatopsis bullii</name>
    <dbReference type="NCBI Taxonomy" id="941987"/>
    <lineage>
        <taxon>Bacteria</taxon>
        <taxon>Bacillati</taxon>
        <taxon>Actinomycetota</taxon>
        <taxon>Actinomycetes</taxon>
        <taxon>Pseudonocardiales</taxon>
        <taxon>Pseudonocardiaceae</taxon>
        <taxon>Amycolatopsis</taxon>
    </lineage>
</organism>
<dbReference type="EMBL" id="BNAW01000009">
    <property type="protein sequence ID" value="GHG09669.1"/>
    <property type="molecule type" value="Genomic_DNA"/>
</dbReference>
<evidence type="ECO:0000313" key="3">
    <source>
        <dbReference type="Proteomes" id="UP000649955"/>
    </source>
</evidence>
<gene>
    <name evidence="2" type="ORF">GCM10017567_28350</name>
</gene>
<evidence type="ECO:0000313" key="2">
    <source>
        <dbReference type="EMBL" id="GHG09669.1"/>
    </source>
</evidence>
<proteinExistence type="predicted"/>
<dbReference type="Gene3D" id="3.40.50.150">
    <property type="entry name" value="Vaccinia Virus protein VP39"/>
    <property type="match status" value="1"/>
</dbReference>
<reference evidence="3" key="1">
    <citation type="journal article" date="2019" name="Int. J. Syst. Evol. Microbiol.">
        <title>The Global Catalogue of Microorganisms (GCM) 10K type strain sequencing project: providing services to taxonomists for standard genome sequencing and annotation.</title>
        <authorList>
            <consortium name="The Broad Institute Genomics Platform"/>
            <consortium name="The Broad Institute Genome Sequencing Center for Infectious Disease"/>
            <person name="Wu L."/>
            <person name="Ma J."/>
        </authorList>
    </citation>
    <scope>NUCLEOTIDE SEQUENCE [LARGE SCALE GENOMIC DNA]</scope>
    <source>
        <strain evidence="3">CGMCC 4.7680</strain>
    </source>
</reference>
<name>A0ABQ3KE94_9PSEU</name>
<dbReference type="RefSeq" id="WP_191310025.1">
    <property type="nucleotide sequence ID" value="NZ_BNAW01000009.1"/>
</dbReference>
<keyword evidence="3" id="KW-1185">Reference proteome</keyword>
<accession>A0ABQ3KE94</accession>
<dbReference type="Proteomes" id="UP000649955">
    <property type="component" value="Unassembled WGS sequence"/>
</dbReference>
<dbReference type="Pfam" id="PF18096">
    <property type="entry name" value="Thump_like"/>
    <property type="match status" value="1"/>
</dbReference>
<comment type="caution">
    <text evidence="2">The sequence shown here is derived from an EMBL/GenBank/DDBJ whole genome shotgun (WGS) entry which is preliminary data.</text>
</comment>
<feature type="domain" description="THUMP-like" evidence="1">
    <location>
        <begin position="312"/>
        <end position="383"/>
    </location>
</feature>
<dbReference type="InterPro" id="IPR041497">
    <property type="entry name" value="Thump-like"/>
</dbReference>
<dbReference type="InterPro" id="IPR029063">
    <property type="entry name" value="SAM-dependent_MTases_sf"/>
</dbReference>
<dbReference type="SUPFAM" id="SSF53335">
    <property type="entry name" value="S-adenosyl-L-methionine-dependent methyltransferases"/>
    <property type="match status" value="1"/>
</dbReference>
<sequence length="388" mass="41812">MGYSFSLGDVAYLRSGAGVAALAEVSAWPLTDPIKSVAQVRRLVGEEHAAAVLETVQLRRKAVGKLSGVDWLFTSDALQQASASIVARHRARRLAGLDVHDVTCSVGADLVEIARVARRTIGSDVDPVRLEMARHNGTAAGVAFGLARADALRPASRSGVVVADPARRDSAGRRAWKPADFAPPLDGLVEACPGRPLAIKCAPGLDFTLTPWAEEVELVSLDGQVRESCLWRGLGTGVSRRATVLRSDGTQWTVTDADPDELPTREPGEWIVDPDGAVVRAGLVRHYAARHGLWQLDDRIAYLTGDAPPPGVRAFRVLEHGPYTEKALKAVLKRHDVGRLEILVRGLDVDPDALRRRLKPRGGAEASVVLTRIGRSPVAFFCRAERIT</sequence>
<evidence type="ECO:0000259" key="1">
    <source>
        <dbReference type="Pfam" id="PF18096"/>
    </source>
</evidence>
<protein>
    <recommendedName>
        <fullName evidence="1">THUMP-like domain-containing protein</fullName>
    </recommendedName>
</protein>